<dbReference type="Proteomes" id="UP000076660">
    <property type="component" value="Unassembled WGS sequence"/>
</dbReference>
<evidence type="ECO:0000313" key="5">
    <source>
        <dbReference type="Proteomes" id="UP000076660"/>
    </source>
</evidence>
<dbReference type="AlphaFoldDB" id="A0A1W2LK66"/>
<dbReference type="RefSeq" id="WP_063272491.1">
    <property type="nucleotide sequence ID" value="NZ_LQMT02000037.1"/>
</dbReference>
<dbReference type="Gene3D" id="3.40.630.30">
    <property type="match status" value="1"/>
</dbReference>
<dbReference type="CDD" id="cd04301">
    <property type="entry name" value="NAT_SF"/>
    <property type="match status" value="1"/>
</dbReference>
<proteinExistence type="predicted"/>
<dbReference type="PANTHER" id="PTHR43800:SF1">
    <property type="entry name" value="PEPTIDYL-LYSINE N-ACETYLTRANSFERASE YJAB"/>
    <property type="match status" value="1"/>
</dbReference>
<feature type="domain" description="N-acetyltransferase" evidence="3">
    <location>
        <begin position="1"/>
        <end position="149"/>
    </location>
</feature>
<protein>
    <submittedName>
        <fullName evidence="4">GNAT family N-acetyltransferase</fullName>
    </submittedName>
</protein>
<name>A0A1W2LK66_9PSEU</name>
<dbReference type="OrthoDB" id="572496at2"/>
<accession>A0A1W2LK66</accession>
<evidence type="ECO:0000259" key="3">
    <source>
        <dbReference type="PROSITE" id="PS51186"/>
    </source>
</evidence>
<gene>
    <name evidence="4" type="ORF">AVR91_0234490</name>
</gene>
<dbReference type="PROSITE" id="PS51186">
    <property type="entry name" value="GNAT"/>
    <property type="match status" value="1"/>
</dbReference>
<reference evidence="4 5" key="1">
    <citation type="submission" date="2016-12" db="EMBL/GenBank/DDBJ databases">
        <title>Amycolatopsis keratiniphila subsp. keratiniphila genome sequencing and assembly.</title>
        <authorList>
            <person name="Mayilraj S."/>
            <person name="Kaur N."/>
        </authorList>
    </citation>
    <scope>NUCLEOTIDE SEQUENCE [LARGE SCALE GENOMIC DNA]</scope>
    <source>
        <strain evidence="4 5">DSM 44409</strain>
    </source>
</reference>
<dbReference type="InterPro" id="IPR000182">
    <property type="entry name" value="GNAT_dom"/>
</dbReference>
<keyword evidence="2" id="KW-0012">Acyltransferase</keyword>
<keyword evidence="1 4" id="KW-0808">Transferase</keyword>
<evidence type="ECO:0000256" key="2">
    <source>
        <dbReference type="ARBA" id="ARBA00023315"/>
    </source>
</evidence>
<comment type="caution">
    <text evidence="4">The sequence shown here is derived from an EMBL/GenBank/DDBJ whole genome shotgun (WGS) entry which is preliminary data.</text>
</comment>
<dbReference type="Pfam" id="PF00583">
    <property type="entry name" value="Acetyltransf_1"/>
    <property type="match status" value="1"/>
</dbReference>
<dbReference type="InterPro" id="IPR016181">
    <property type="entry name" value="Acyl_CoA_acyltransferase"/>
</dbReference>
<evidence type="ECO:0000256" key="1">
    <source>
        <dbReference type="ARBA" id="ARBA00022679"/>
    </source>
</evidence>
<dbReference type="SUPFAM" id="SSF55729">
    <property type="entry name" value="Acyl-CoA N-acyltransferases (Nat)"/>
    <property type="match status" value="1"/>
</dbReference>
<dbReference type="PANTHER" id="PTHR43800">
    <property type="entry name" value="PEPTIDYL-LYSINE N-ACETYLTRANSFERASE YJAB"/>
    <property type="match status" value="1"/>
</dbReference>
<dbReference type="GO" id="GO:0016747">
    <property type="term" value="F:acyltransferase activity, transferring groups other than amino-acyl groups"/>
    <property type="evidence" value="ECO:0007669"/>
    <property type="project" value="InterPro"/>
</dbReference>
<evidence type="ECO:0000313" key="4">
    <source>
        <dbReference type="EMBL" id="ONF63267.1"/>
    </source>
</evidence>
<dbReference type="EMBL" id="LQMT02000037">
    <property type="protein sequence ID" value="ONF63267.1"/>
    <property type="molecule type" value="Genomic_DNA"/>
</dbReference>
<sequence length="164" mass="18128">MIRLATPEDLPVLQDVERAAGEPFRALGMAAIADDDPPSIADLTVFQRDGRAWVWDTGDGPVAYLLAEVVDGHGHIEQVSVHPDHARRGLGRRLIEHAAEWASREGLAGLTLTTYAEVPWNAPYYARLGFATLDEEGLTEGLRAVRDHEIARGLDAWPRVTMRR</sequence>
<organism evidence="4 5">
    <name type="scientific">Amycolatopsis keratiniphila subsp. keratiniphila</name>
    <dbReference type="NCBI Taxonomy" id="227715"/>
    <lineage>
        <taxon>Bacteria</taxon>
        <taxon>Bacillati</taxon>
        <taxon>Actinomycetota</taxon>
        <taxon>Actinomycetes</taxon>
        <taxon>Pseudonocardiales</taxon>
        <taxon>Pseudonocardiaceae</taxon>
        <taxon>Amycolatopsis</taxon>
        <taxon>Amycolatopsis japonica group</taxon>
    </lineage>
</organism>